<comment type="caution">
    <text evidence="1">The sequence shown here is derived from an EMBL/GenBank/DDBJ whole genome shotgun (WGS) entry which is preliminary data.</text>
</comment>
<gene>
    <name evidence="1" type="ORF">E2C01_063423</name>
</gene>
<organism evidence="1 2">
    <name type="scientific">Portunus trituberculatus</name>
    <name type="common">Swimming crab</name>
    <name type="synonym">Neptunus trituberculatus</name>
    <dbReference type="NCBI Taxonomy" id="210409"/>
    <lineage>
        <taxon>Eukaryota</taxon>
        <taxon>Metazoa</taxon>
        <taxon>Ecdysozoa</taxon>
        <taxon>Arthropoda</taxon>
        <taxon>Crustacea</taxon>
        <taxon>Multicrustacea</taxon>
        <taxon>Malacostraca</taxon>
        <taxon>Eumalacostraca</taxon>
        <taxon>Eucarida</taxon>
        <taxon>Decapoda</taxon>
        <taxon>Pleocyemata</taxon>
        <taxon>Brachyura</taxon>
        <taxon>Eubrachyura</taxon>
        <taxon>Portunoidea</taxon>
        <taxon>Portunidae</taxon>
        <taxon>Portuninae</taxon>
        <taxon>Portunus</taxon>
    </lineage>
</organism>
<dbReference type="Proteomes" id="UP000324222">
    <property type="component" value="Unassembled WGS sequence"/>
</dbReference>
<proteinExistence type="predicted"/>
<dbReference type="AlphaFoldDB" id="A0A5B7HIX5"/>
<accession>A0A5B7HIX5</accession>
<keyword evidence="2" id="KW-1185">Reference proteome</keyword>
<reference evidence="1 2" key="1">
    <citation type="submission" date="2019-05" db="EMBL/GenBank/DDBJ databases">
        <title>Another draft genome of Portunus trituberculatus and its Hox gene families provides insights of decapod evolution.</title>
        <authorList>
            <person name="Jeong J.-H."/>
            <person name="Song I."/>
            <person name="Kim S."/>
            <person name="Choi T."/>
            <person name="Kim D."/>
            <person name="Ryu S."/>
            <person name="Kim W."/>
        </authorList>
    </citation>
    <scope>NUCLEOTIDE SEQUENCE [LARGE SCALE GENOMIC DNA]</scope>
    <source>
        <tissue evidence="1">Muscle</tissue>
    </source>
</reference>
<protein>
    <submittedName>
        <fullName evidence="1">Uncharacterized protein</fullName>
    </submittedName>
</protein>
<evidence type="ECO:0000313" key="1">
    <source>
        <dbReference type="EMBL" id="MPC69207.1"/>
    </source>
</evidence>
<evidence type="ECO:0000313" key="2">
    <source>
        <dbReference type="Proteomes" id="UP000324222"/>
    </source>
</evidence>
<dbReference type="EMBL" id="VSRR010029028">
    <property type="protein sequence ID" value="MPC69207.1"/>
    <property type="molecule type" value="Genomic_DNA"/>
</dbReference>
<sequence length="60" mass="7030">MDVPLPTTTPVSQKKMSWKCLAHLRMRWSPIHCQTHEESGQDLLSILRMCEQHVILDHHV</sequence>
<name>A0A5B7HIX5_PORTR</name>